<accession>M0A619</accession>
<gene>
    <name evidence="2" type="ORF">C483_03510</name>
</gene>
<keyword evidence="3" id="KW-1185">Reference proteome</keyword>
<dbReference type="Proteomes" id="UP000011519">
    <property type="component" value="Unassembled WGS sequence"/>
</dbReference>
<evidence type="ECO:0000313" key="2">
    <source>
        <dbReference type="EMBL" id="ELY94200.1"/>
    </source>
</evidence>
<dbReference type="InterPro" id="IPR006016">
    <property type="entry name" value="UspA"/>
</dbReference>
<proteinExistence type="predicted"/>
<name>M0A619_9EURY</name>
<evidence type="ECO:0000259" key="1">
    <source>
        <dbReference type="Pfam" id="PF00582"/>
    </source>
</evidence>
<feature type="domain" description="UspA" evidence="1">
    <location>
        <begin position="7"/>
        <end position="139"/>
    </location>
</feature>
<protein>
    <submittedName>
        <fullName evidence="2">UspA domain-containing protein</fullName>
    </submittedName>
</protein>
<dbReference type="PATRIC" id="fig|1227493.4.peg.667"/>
<evidence type="ECO:0000313" key="3">
    <source>
        <dbReference type="Proteomes" id="UP000011519"/>
    </source>
</evidence>
<dbReference type="EMBL" id="AOIM01000012">
    <property type="protein sequence ID" value="ELY94200.1"/>
    <property type="molecule type" value="Genomic_DNA"/>
</dbReference>
<dbReference type="AlphaFoldDB" id="M0A619"/>
<comment type="caution">
    <text evidence="2">The sequence shown here is derived from an EMBL/GenBank/DDBJ whole genome shotgun (WGS) entry which is preliminary data.</text>
</comment>
<dbReference type="SUPFAM" id="SSF52402">
    <property type="entry name" value="Adenine nucleotide alpha hydrolases-like"/>
    <property type="match status" value="1"/>
</dbReference>
<reference evidence="2 3" key="1">
    <citation type="journal article" date="2014" name="PLoS Genet.">
        <title>Phylogenetically driven sequencing of extremely halophilic archaea reveals strategies for static and dynamic osmo-response.</title>
        <authorList>
            <person name="Becker E.A."/>
            <person name="Seitzer P.M."/>
            <person name="Tritt A."/>
            <person name="Larsen D."/>
            <person name="Krusor M."/>
            <person name="Yao A.I."/>
            <person name="Wu D."/>
            <person name="Madern D."/>
            <person name="Eisen J.A."/>
            <person name="Darling A.E."/>
            <person name="Facciotti M.T."/>
        </authorList>
    </citation>
    <scope>NUCLEOTIDE SEQUENCE [LARGE SCALE GENOMIC DNA]</scope>
    <source>
        <strain evidence="2 3">JCM 10989</strain>
    </source>
</reference>
<dbReference type="Pfam" id="PF00582">
    <property type="entry name" value="Usp"/>
    <property type="match status" value="1"/>
</dbReference>
<dbReference type="Gene3D" id="3.40.50.620">
    <property type="entry name" value="HUPs"/>
    <property type="match status" value="1"/>
</dbReference>
<dbReference type="OrthoDB" id="202478at2157"/>
<dbReference type="RefSeq" id="WP_006651955.1">
    <property type="nucleotide sequence ID" value="NZ_AOIM01000012.1"/>
</dbReference>
<sequence length="143" mass="15956">MTVQQLRRVIVPVANETDARRTYESIRQHVAPDVLIHVVHVIEKAGGAPDKAPLGARQRQAETVFEQALETLEPTGYEVETELRYGRDIIDEIRTVVDEHDGAAIAFVPRESSRLLRVLTGDKTRRLVTVGDVPVLVLPEEVS</sequence>
<dbReference type="STRING" id="1227493.C483_03510"/>
<dbReference type="InterPro" id="IPR014729">
    <property type="entry name" value="Rossmann-like_a/b/a_fold"/>
</dbReference>
<organism evidence="2 3">
    <name type="scientific">Natrialba hulunbeirensis JCM 10989</name>
    <dbReference type="NCBI Taxonomy" id="1227493"/>
    <lineage>
        <taxon>Archaea</taxon>
        <taxon>Methanobacteriati</taxon>
        <taxon>Methanobacteriota</taxon>
        <taxon>Stenosarchaea group</taxon>
        <taxon>Halobacteria</taxon>
        <taxon>Halobacteriales</taxon>
        <taxon>Natrialbaceae</taxon>
        <taxon>Natrialba</taxon>
    </lineage>
</organism>